<feature type="domain" description="Glycosyltransferase 2-like" evidence="4">
    <location>
        <begin position="7"/>
        <end position="115"/>
    </location>
</feature>
<name>A0A0E9N188_9BACT</name>
<dbReference type="AlphaFoldDB" id="A0A0E9N188"/>
<dbReference type="OrthoDB" id="9771846at2"/>
<dbReference type="Pfam" id="PF00535">
    <property type="entry name" value="Glycos_transf_2"/>
    <property type="match status" value="1"/>
</dbReference>
<dbReference type="PANTHER" id="PTHR43179">
    <property type="entry name" value="RHAMNOSYLTRANSFERASE WBBL"/>
    <property type="match status" value="1"/>
</dbReference>
<protein>
    <submittedName>
        <fullName evidence="5">Putative glycosyltransferase</fullName>
    </submittedName>
</protein>
<dbReference type="InterPro" id="IPR029044">
    <property type="entry name" value="Nucleotide-diphossugar_trans"/>
</dbReference>
<dbReference type="GO" id="GO:0016757">
    <property type="term" value="F:glycosyltransferase activity"/>
    <property type="evidence" value="ECO:0007669"/>
    <property type="project" value="UniProtKB-KW"/>
</dbReference>
<dbReference type="STRING" id="1220578.FPE01S_02_02190"/>
<dbReference type="RefSeq" id="WP_046369046.1">
    <property type="nucleotide sequence ID" value="NZ_BBWV01000002.1"/>
</dbReference>
<keyword evidence="6" id="KW-1185">Reference proteome</keyword>
<dbReference type="SUPFAM" id="SSF53448">
    <property type="entry name" value="Nucleotide-diphospho-sugar transferases"/>
    <property type="match status" value="1"/>
</dbReference>
<dbReference type="Proteomes" id="UP000033121">
    <property type="component" value="Unassembled WGS sequence"/>
</dbReference>
<evidence type="ECO:0000256" key="2">
    <source>
        <dbReference type="ARBA" id="ARBA00022676"/>
    </source>
</evidence>
<gene>
    <name evidence="5" type="ORF">FPE01S_02_02190</name>
</gene>
<proteinExistence type="inferred from homology"/>
<evidence type="ECO:0000256" key="1">
    <source>
        <dbReference type="ARBA" id="ARBA00006739"/>
    </source>
</evidence>
<comment type="similarity">
    <text evidence="1">Belongs to the glycosyltransferase 2 family.</text>
</comment>
<comment type="caution">
    <text evidence="5">The sequence shown here is derived from an EMBL/GenBank/DDBJ whole genome shotgun (WGS) entry which is preliminary data.</text>
</comment>
<evidence type="ECO:0000313" key="5">
    <source>
        <dbReference type="EMBL" id="GAO43115.1"/>
    </source>
</evidence>
<dbReference type="CDD" id="cd04186">
    <property type="entry name" value="GT_2_like_c"/>
    <property type="match status" value="1"/>
</dbReference>
<reference evidence="5 6" key="1">
    <citation type="submission" date="2015-04" db="EMBL/GenBank/DDBJ databases">
        <title>Whole genome shotgun sequence of Flavihumibacter petaseus NBRC 106054.</title>
        <authorList>
            <person name="Miyazawa S."/>
            <person name="Hosoyama A."/>
            <person name="Hashimoto M."/>
            <person name="Noguchi M."/>
            <person name="Tsuchikane K."/>
            <person name="Ohji S."/>
            <person name="Yamazoe A."/>
            <person name="Ichikawa N."/>
            <person name="Kimura A."/>
            <person name="Fujita N."/>
        </authorList>
    </citation>
    <scope>NUCLEOTIDE SEQUENCE [LARGE SCALE GENOMIC DNA]</scope>
    <source>
        <strain evidence="5 6">NBRC 106054</strain>
    </source>
</reference>
<dbReference type="EMBL" id="BBWV01000002">
    <property type="protein sequence ID" value="GAO43115.1"/>
    <property type="molecule type" value="Genomic_DNA"/>
</dbReference>
<organism evidence="5 6">
    <name type="scientific">Flavihumibacter petaseus NBRC 106054</name>
    <dbReference type="NCBI Taxonomy" id="1220578"/>
    <lineage>
        <taxon>Bacteria</taxon>
        <taxon>Pseudomonadati</taxon>
        <taxon>Bacteroidota</taxon>
        <taxon>Chitinophagia</taxon>
        <taxon>Chitinophagales</taxon>
        <taxon>Chitinophagaceae</taxon>
        <taxon>Flavihumibacter</taxon>
    </lineage>
</organism>
<accession>A0A0E9N188</accession>
<evidence type="ECO:0000259" key="4">
    <source>
        <dbReference type="Pfam" id="PF00535"/>
    </source>
</evidence>
<keyword evidence="2" id="KW-0328">Glycosyltransferase</keyword>
<evidence type="ECO:0000256" key="3">
    <source>
        <dbReference type="ARBA" id="ARBA00022679"/>
    </source>
</evidence>
<sequence length="338" mass="38627">MTPRIAIVILNWNGRRHLENFLPTVIRHSHPHASIIVADNASSDDSVQWLQAHHPEVRVIQLDKNYGFAKGYNEALKLVEAEFYLLLNSDVEVTPGWLEPLLEGMDSNPSLGACQPKMHLWADKASFEYAGAAGGWLDSLGYPFARGRVFDYCELDHGQYDDAIKVFWASGAALLVRAELYRRLGGLDEFFFAHQEEIDFCWRLQLAGFEVMVFPKSLVYHVGGGTLPKGNEWKVFLNFRNNLIMLAKNLPWYEVAWKLPFRFALDAVSAWRSLFHGQGIYFKAILEAHIGVIGWILIRRKQSVFPVSRKGKVHGWYHGSVIWQHFIKGKKQFSEIVG</sequence>
<dbReference type="Gene3D" id="3.90.550.10">
    <property type="entry name" value="Spore Coat Polysaccharide Biosynthesis Protein SpsA, Chain A"/>
    <property type="match status" value="1"/>
</dbReference>
<keyword evidence="3 5" id="KW-0808">Transferase</keyword>
<dbReference type="InterPro" id="IPR001173">
    <property type="entry name" value="Glyco_trans_2-like"/>
</dbReference>
<evidence type="ECO:0000313" key="6">
    <source>
        <dbReference type="Proteomes" id="UP000033121"/>
    </source>
</evidence>
<dbReference type="PANTHER" id="PTHR43179:SF12">
    <property type="entry name" value="GALACTOFURANOSYLTRANSFERASE GLFT2"/>
    <property type="match status" value="1"/>
</dbReference>